<comment type="function">
    <text evidence="7">The normal physiological role of the enzyme is unknown, but it is not essential for the viability of yeast cells. Has aminopeptidase activity, shortening substrate peptides sequentially by 1 amino acid. Has bleomycin hydrolase activity, which can protect the cell from the toxic effects of bleomycin. Has homocysteine-thiolactonase activity, protecting the cell against homocysteine toxicity. Acts as a repressor in the GAL4 regulatory system, but this does not require either the peptidase or nucleic acid-binding activities.</text>
</comment>
<dbReference type="SUPFAM" id="SSF54001">
    <property type="entry name" value="Cysteine proteinases"/>
    <property type="match status" value="1"/>
</dbReference>
<dbReference type="PIRSF" id="PIRSF005700">
    <property type="entry name" value="PepC"/>
    <property type="match status" value="1"/>
</dbReference>
<keyword evidence="6 9" id="KW-0788">Thiol protease</keyword>
<gene>
    <name evidence="12" type="ORF">QCA50_009597</name>
</gene>
<comment type="subunit">
    <text evidence="8">Homohexamer. Binds to nucleic acids. Binds single-stranded DNA and RNA with higher affinity than double-stranded DNA.</text>
</comment>
<dbReference type="InterPro" id="IPR004134">
    <property type="entry name" value="Peptidase_C1B"/>
</dbReference>
<feature type="active site" evidence="10">
    <location>
        <position position="124"/>
    </location>
</feature>
<feature type="region of interest" description="Disordered" evidence="11">
    <location>
        <begin position="1"/>
        <end position="53"/>
    </location>
</feature>
<comment type="caution">
    <text evidence="12">The sequence shown here is derived from an EMBL/GenBank/DDBJ whole genome shotgun (WGS) entry which is preliminary data.</text>
</comment>
<feature type="active site" evidence="10">
    <location>
        <position position="429"/>
    </location>
</feature>
<comment type="catalytic activity">
    <reaction evidence="1 9">
        <text>Inactivates bleomycin B2 (a cytotoxic glycometallopeptide) by hydrolysis of a carboxyamide bond of beta-aminoalanine, but also shows general aminopeptidase activity. The specificity varies somewhat with source, but amino acid arylamides of Met, Leu and Ala are preferred.</text>
        <dbReference type="EC" id="3.4.22.40"/>
    </reaction>
</comment>
<evidence type="ECO:0000256" key="4">
    <source>
        <dbReference type="ARBA" id="ARBA00022670"/>
    </source>
</evidence>
<dbReference type="PROSITE" id="PS00139">
    <property type="entry name" value="THIOL_PROTEASE_CYS"/>
    <property type="match status" value="1"/>
</dbReference>
<keyword evidence="4 9" id="KW-0645">Protease</keyword>
<dbReference type="GO" id="GO:0004197">
    <property type="term" value="F:cysteine-type endopeptidase activity"/>
    <property type="evidence" value="ECO:0007669"/>
    <property type="project" value="UniProtKB-EC"/>
</dbReference>
<evidence type="ECO:0000256" key="6">
    <source>
        <dbReference type="ARBA" id="ARBA00022807"/>
    </source>
</evidence>
<accession>A0AAW0G1L0</accession>
<proteinExistence type="inferred from homology"/>
<dbReference type="Pfam" id="PF03051">
    <property type="entry name" value="Peptidase_C1_2"/>
    <property type="match status" value="1"/>
</dbReference>
<dbReference type="Proteomes" id="UP001385951">
    <property type="component" value="Unassembled WGS sequence"/>
</dbReference>
<evidence type="ECO:0000313" key="12">
    <source>
        <dbReference type="EMBL" id="KAK7687096.1"/>
    </source>
</evidence>
<reference evidence="12 13" key="1">
    <citation type="submission" date="2022-09" db="EMBL/GenBank/DDBJ databases">
        <authorList>
            <person name="Palmer J.M."/>
        </authorList>
    </citation>
    <scope>NUCLEOTIDE SEQUENCE [LARGE SCALE GENOMIC DNA]</scope>
    <source>
        <strain evidence="12 13">DSM 7382</strain>
    </source>
</reference>
<dbReference type="EMBL" id="JASBNA010000014">
    <property type="protein sequence ID" value="KAK7687096.1"/>
    <property type="molecule type" value="Genomic_DNA"/>
</dbReference>
<dbReference type="PANTHER" id="PTHR10363:SF2">
    <property type="entry name" value="BLEOMYCIN HYDROLASE"/>
    <property type="match status" value="1"/>
</dbReference>
<dbReference type="InterPro" id="IPR000169">
    <property type="entry name" value="Pept_cys_AS"/>
</dbReference>
<dbReference type="GO" id="GO:0009636">
    <property type="term" value="P:response to toxic substance"/>
    <property type="evidence" value="ECO:0007669"/>
    <property type="project" value="TreeGrafter"/>
</dbReference>
<keyword evidence="9" id="KW-0963">Cytoplasm</keyword>
<comment type="function">
    <text evidence="9">Has aminopeptidase activity, shortening substrate peptides sequentially by 1 amino acid. Has bleomycin hydrolase activity, which can protect the cell from the toxic effects of bleomycin. Has homocysteine-thiolactonase activity, protecting the cell against homocysteine toxicity.</text>
</comment>
<evidence type="ECO:0000256" key="3">
    <source>
        <dbReference type="ARBA" id="ARBA00016900"/>
    </source>
</evidence>
<dbReference type="EC" id="3.4.22.40" evidence="2 9"/>
<protein>
    <recommendedName>
        <fullName evidence="3 9">Cysteine proteinase 1, mitochondrial</fullName>
        <ecNumber evidence="2 9">3.4.22.40</ecNumber>
    </recommendedName>
</protein>
<evidence type="ECO:0000256" key="9">
    <source>
        <dbReference type="PIRNR" id="PIRNR005700"/>
    </source>
</evidence>
<keyword evidence="9" id="KW-0496">Mitochondrion</keyword>
<dbReference type="CDD" id="cd00585">
    <property type="entry name" value="Peptidase_C1B"/>
    <property type="match status" value="1"/>
</dbReference>
<comment type="subcellular location">
    <subcellularLocation>
        <location evidence="9">Mitochondrion</location>
    </subcellularLocation>
    <subcellularLocation>
        <location evidence="9">Cytoplasm</location>
    </subcellularLocation>
</comment>
<keyword evidence="5 9" id="KW-0378">Hydrolase</keyword>
<dbReference type="PANTHER" id="PTHR10363">
    <property type="entry name" value="BLEOMYCIN HYDROLASE"/>
    <property type="match status" value="1"/>
</dbReference>
<name>A0AAW0G1L0_9APHY</name>
<dbReference type="Gene3D" id="3.90.70.10">
    <property type="entry name" value="Cysteine proteinases"/>
    <property type="match status" value="1"/>
</dbReference>
<evidence type="ECO:0000256" key="11">
    <source>
        <dbReference type="SAM" id="MobiDB-lite"/>
    </source>
</evidence>
<feature type="active site" evidence="10">
    <location>
        <position position="451"/>
    </location>
</feature>
<feature type="compositionally biased region" description="Low complexity" evidence="11">
    <location>
        <begin position="10"/>
        <end position="21"/>
    </location>
</feature>
<evidence type="ECO:0000256" key="2">
    <source>
        <dbReference type="ARBA" id="ARBA00012465"/>
    </source>
</evidence>
<organism evidence="12 13">
    <name type="scientific">Cerrena zonata</name>
    <dbReference type="NCBI Taxonomy" id="2478898"/>
    <lineage>
        <taxon>Eukaryota</taxon>
        <taxon>Fungi</taxon>
        <taxon>Dikarya</taxon>
        <taxon>Basidiomycota</taxon>
        <taxon>Agaricomycotina</taxon>
        <taxon>Agaricomycetes</taxon>
        <taxon>Polyporales</taxon>
        <taxon>Cerrenaceae</taxon>
        <taxon>Cerrena</taxon>
    </lineage>
</organism>
<dbReference type="InterPro" id="IPR038765">
    <property type="entry name" value="Papain-like_cys_pep_sf"/>
</dbReference>
<evidence type="ECO:0000256" key="1">
    <source>
        <dbReference type="ARBA" id="ARBA00000423"/>
    </source>
</evidence>
<evidence type="ECO:0000256" key="10">
    <source>
        <dbReference type="PIRSR" id="PIRSR005700-1"/>
    </source>
</evidence>
<evidence type="ECO:0000256" key="5">
    <source>
        <dbReference type="ARBA" id="ARBA00022801"/>
    </source>
</evidence>
<evidence type="ECO:0000256" key="8">
    <source>
        <dbReference type="ARBA" id="ARBA00026080"/>
    </source>
</evidence>
<dbReference type="GO" id="GO:0006508">
    <property type="term" value="P:proteolysis"/>
    <property type="evidence" value="ECO:0007669"/>
    <property type="project" value="UniProtKB-KW"/>
</dbReference>
<sequence>MGATSSKPESYASTSSISSESDMLNEKHRQSEGRTFPSQRVRACHKPRQPISPTGAITLETVTQWESSISSDPKLTLSRTILNHQDVRATLQNRQAKIADAHVFNTHLDFKAGPITNQKSSGRCWLFATTNVLRYNVMKKLGLSEFQLSQGYLFFWDKLNKSNYYLELSIQHADLPLDDRLVYHLSDDLISDGGQWDMVVNLLETYGVVPQALFPESFHSSLSSPINKILKLKLREHAIILRNMASSLRSSETLSEESIMASLRAKKETLMKEIYTVMSATLGVPPPADEKFVWDYYDKDGKPATWEGTPKEFYRTLAVDKYSPADSFSLINDPRNAYSKLYTVDKLGNLWGGRPVLYVNTEIDQLKAAVVKMIKAGQPVFFGCDVGQFSDKDAGIMDTALFEYEAAFDITFGLSKADRLRVNESSMTHAMVITAVHLDSSGNPVRYKVENSWGDTAGEKGWFVMSDKWFEEFVYQVVVPKALAPKELVKVFESREKTVLPPWDPMGSLA</sequence>
<evidence type="ECO:0000313" key="13">
    <source>
        <dbReference type="Proteomes" id="UP001385951"/>
    </source>
</evidence>
<comment type="similarity">
    <text evidence="9">Belongs to the peptidase C1 family.</text>
</comment>
<dbReference type="AlphaFoldDB" id="A0AAW0G1L0"/>
<dbReference type="GO" id="GO:0005739">
    <property type="term" value="C:mitochondrion"/>
    <property type="evidence" value="ECO:0007669"/>
    <property type="project" value="UniProtKB-SubCell"/>
</dbReference>
<evidence type="ECO:0000256" key="7">
    <source>
        <dbReference type="ARBA" id="ARBA00025347"/>
    </source>
</evidence>
<dbReference type="GO" id="GO:0043418">
    <property type="term" value="P:homocysteine catabolic process"/>
    <property type="evidence" value="ECO:0007669"/>
    <property type="project" value="TreeGrafter"/>
</dbReference>
<keyword evidence="13" id="KW-1185">Reference proteome</keyword>
<dbReference type="GO" id="GO:0070005">
    <property type="term" value="F:cysteine-type aminopeptidase activity"/>
    <property type="evidence" value="ECO:0007669"/>
    <property type="project" value="InterPro"/>
</dbReference>